<comment type="caution">
    <text evidence="1">The sequence shown here is derived from an EMBL/GenBank/DDBJ whole genome shotgun (WGS) entry which is preliminary data.</text>
</comment>
<name>A0AAN8RLK4_9PEZI</name>
<evidence type="ECO:0000313" key="2">
    <source>
        <dbReference type="Proteomes" id="UP001313282"/>
    </source>
</evidence>
<dbReference type="AlphaFoldDB" id="A0AAN8RLK4"/>
<dbReference type="Proteomes" id="UP001313282">
    <property type="component" value="Unassembled WGS sequence"/>
</dbReference>
<evidence type="ECO:0000313" key="1">
    <source>
        <dbReference type="EMBL" id="KAK6336838.1"/>
    </source>
</evidence>
<accession>A0AAN8RLK4</accession>
<gene>
    <name evidence="1" type="ORF">TWF718_009626</name>
</gene>
<sequence length="233" mass="25779">MHPWKIALVRSKDPFTRANPTEADKWGKLDALGRSSTEAASIGHGDLVSLQDGISMSYITVLQRDPEINDDQVELVREELMQRQALELQKKPHFNSIFQIEYRDPSDIRKGFRFKSASGCYIASTFFHNTPPISKTIGNSTALQPQVGRTGAIITAQPGAGNQQFTDPTPLSEPNNQDRIAETLKRTTLIGCTFEPKNEISTFKIVDGKESVLISTKCSEGLGCKIGNWSILL</sequence>
<proteinExistence type="predicted"/>
<organism evidence="1 2">
    <name type="scientific">Orbilia javanica</name>
    <dbReference type="NCBI Taxonomy" id="47235"/>
    <lineage>
        <taxon>Eukaryota</taxon>
        <taxon>Fungi</taxon>
        <taxon>Dikarya</taxon>
        <taxon>Ascomycota</taxon>
        <taxon>Pezizomycotina</taxon>
        <taxon>Orbiliomycetes</taxon>
        <taxon>Orbiliales</taxon>
        <taxon>Orbiliaceae</taxon>
        <taxon>Orbilia</taxon>
    </lineage>
</organism>
<keyword evidence="2" id="KW-1185">Reference proteome</keyword>
<reference evidence="1 2" key="1">
    <citation type="submission" date="2019-10" db="EMBL/GenBank/DDBJ databases">
        <authorList>
            <person name="Palmer J.M."/>
        </authorList>
    </citation>
    <scope>NUCLEOTIDE SEQUENCE [LARGE SCALE GENOMIC DNA]</scope>
    <source>
        <strain evidence="1 2">TWF718</strain>
    </source>
</reference>
<dbReference type="EMBL" id="JAVHNR010000007">
    <property type="protein sequence ID" value="KAK6336838.1"/>
    <property type="molecule type" value="Genomic_DNA"/>
</dbReference>
<protein>
    <submittedName>
        <fullName evidence="1">Uncharacterized protein</fullName>
    </submittedName>
</protein>